<dbReference type="AlphaFoldDB" id="A0A1B7K255"/>
<name>A0A1B7K255_9ENTR</name>
<reference evidence="1 2" key="1">
    <citation type="submission" date="2016-04" db="EMBL/GenBank/DDBJ databases">
        <title>ATOL: Assembling a taxonomically balanced genome-scale reconstruction of the evolutionary history of the Enterobacteriaceae.</title>
        <authorList>
            <person name="Plunkett G.III."/>
            <person name="Neeno-Eckwall E.C."/>
            <person name="Glasner J.D."/>
            <person name="Perna N.T."/>
        </authorList>
    </citation>
    <scope>NUCLEOTIDE SEQUENCE [LARGE SCALE GENOMIC DNA]</scope>
    <source>
        <strain evidence="1 2">ATCC 51603</strain>
    </source>
</reference>
<protein>
    <submittedName>
        <fullName evidence="1">Uncharacterized protein</fullName>
    </submittedName>
</protein>
<gene>
    <name evidence="1" type="ORF">M989_01696</name>
</gene>
<comment type="caution">
    <text evidence="1">The sequence shown here is derived from an EMBL/GenBank/DDBJ whole genome shotgun (WGS) entry which is preliminary data.</text>
</comment>
<dbReference type="EMBL" id="LXEU01000039">
    <property type="protein sequence ID" value="OAT54084.1"/>
    <property type="molecule type" value="Genomic_DNA"/>
</dbReference>
<sequence length="37" mass="4390">MQPLIKLTDTNNGINFSLDFIIDYLSLWQKIILCELY</sequence>
<evidence type="ECO:0000313" key="1">
    <source>
        <dbReference type="EMBL" id="OAT54084.1"/>
    </source>
</evidence>
<dbReference type="Proteomes" id="UP000078386">
    <property type="component" value="Unassembled WGS sequence"/>
</dbReference>
<proteinExistence type="predicted"/>
<keyword evidence="2" id="KW-1185">Reference proteome</keyword>
<dbReference type="PATRIC" id="fig|1354264.4.peg.1766"/>
<accession>A0A1B7K255</accession>
<evidence type="ECO:0000313" key="2">
    <source>
        <dbReference type="Proteomes" id="UP000078386"/>
    </source>
</evidence>
<organism evidence="1 2">
    <name type="scientific">Kluyvera georgiana ATCC 51603</name>
    <dbReference type="NCBI Taxonomy" id="1354264"/>
    <lineage>
        <taxon>Bacteria</taxon>
        <taxon>Pseudomonadati</taxon>
        <taxon>Pseudomonadota</taxon>
        <taxon>Gammaproteobacteria</taxon>
        <taxon>Enterobacterales</taxon>
        <taxon>Enterobacteriaceae</taxon>
        <taxon>Kluyvera</taxon>
    </lineage>
</organism>